<feature type="binding site" description="M1 metal binding site" evidence="13">
    <location>
        <position position="186"/>
    </location>
    <ligand>
        <name>Zn(2+)</name>
        <dbReference type="ChEBI" id="CHEBI:29105"/>
    </ligand>
</feature>
<feature type="binding site" description="M2 metal binding site" evidence="13">
    <location>
        <position position="161"/>
    </location>
    <ligand>
        <name>Fe(2+)</name>
        <dbReference type="ChEBI" id="CHEBI:29033"/>
    </ligand>
</feature>
<evidence type="ECO:0000256" key="3">
    <source>
        <dbReference type="ARBA" id="ARBA00022448"/>
    </source>
</evidence>
<evidence type="ECO:0000256" key="7">
    <source>
        <dbReference type="ARBA" id="ARBA00022833"/>
    </source>
</evidence>
<dbReference type="PANTHER" id="PTHR11040:SF205">
    <property type="entry name" value="ZINC TRANSPORTER ZUPT"/>
    <property type="match status" value="1"/>
</dbReference>
<feature type="transmembrane region" description="Helical" evidence="13">
    <location>
        <begin position="75"/>
        <end position="94"/>
    </location>
</feature>
<keyword evidence="4 13" id="KW-1003">Cell membrane</keyword>
<dbReference type="GO" id="GO:0005385">
    <property type="term" value="F:zinc ion transmembrane transporter activity"/>
    <property type="evidence" value="ECO:0007669"/>
    <property type="project" value="UniProtKB-UniRule"/>
</dbReference>
<evidence type="ECO:0000256" key="10">
    <source>
        <dbReference type="ARBA" id="ARBA00023004"/>
    </source>
</evidence>
<feature type="transmembrane region" description="Helical" evidence="13">
    <location>
        <begin position="173"/>
        <end position="196"/>
    </location>
</feature>
<evidence type="ECO:0000256" key="5">
    <source>
        <dbReference type="ARBA" id="ARBA00022692"/>
    </source>
</evidence>
<keyword evidence="6" id="KW-0479">Metal-binding</keyword>
<organism evidence="14">
    <name type="scientific">Campylobacter jejuni</name>
    <dbReference type="NCBI Taxonomy" id="197"/>
    <lineage>
        <taxon>Bacteria</taxon>
        <taxon>Pseudomonadati</taxon>
        <taxon>Campylobacterota</taxon>
        <taxon>Epsilonproteobacteria</taxon>
        <taxon>Campylobacterales</taxon>
        <taxon>Campylobacteraceae</taxon>
        <taxon>Campylobacter</taxon>
    </lineage>
</organism>
<evidence type="ECO:0000256" key="11">
    <source>
        <dbReference type="ARBA" id="ARBA00023065"/>
    </source>
</evidence>
<evidence type="ECO:0000256" key="4">
    <source>
        <dbReference type="ARBA" id="ARBA00022475"/>
    </source>
</evidence>
<feature type="binding site" description="M2 metal binding site" evidence="13">
    <location>
        <position position="190"/>
    </location>
    <ligand>
        <name>Fe(2+)</name>
        <dbReference type="ChEBI" id="CHEBI:29033"/>
    </ligand>
</feature>
<feature type="transmembrane region" description="Helical" evidence="13">
    <location>
        <begin position="37"/>
        <end position="54"/>
    </location>
</feature>
<keyword evidence="7 13" id="KW-0862">Zinc</keyword>
<gene>
    <name evidence="13 14" type="primary">zupT</name>
    <name evidence="14" type="ORF">D0Y30_09590</name>
</gene>
<accession>A0A5T2BGX0</accession>
<feature type="transmembrane region" description="Helical" evidence="13">
    <location>
        <begin position="271"/>
        <end position="289"/>
    </location>
</feature>
<dbReference type="GO" id="GO:0046872">
    <property type="term" value="F:metal ion binding"/>
    <property type="evidence" value="ECO:0007669"/>
    <property type="project" value="UniProtKB-KW"/>
</dbReference>
<dbReference type="EMBL" id="AACSUV010000034">
    <property type="protein sequence ID" value="EAL9780046.1"/>
    <property type="molecule type" value="Genomic_DNA"/>
</dbReference>
<feature type="binding site" description="M2 metal binding site" evidence="13">
    <location>
        <position position="158"/>
    </location>
    <ligand>
        <name>Fe(2+)</name>
        <dbReference type="ChEBI" id="CHEBI:29033"/>
    </ligand>
</feature>
<keyword evidence="11 13" id="KW-0406">Ion transport</keyword>
<evidence type="ECO:0000256" key="6">
    <source>
        <dbReference type="ARBA" id="ARBA00022723"/>
    </source>
</evidence>
<evidence type="ECO:0000256" key="13">
    <source>
        <dbReference type="HAMAP-Rule" id="MF_00548"/>
    </source>
</evidence>
<evidence type="ECO:0000256" key="1">
    <source>
        <dbReference type="ARBA" id="ARBA00004651"/>
    </source>
</evidence>
<comment type="similarity">
    <text evidence="2 13">Belongs to the ZIP transporter (TC 2.A.5) family. ZupT subfamily.</text>
</comment>
<dbReference type="InterPro" id="IPR003689">
    <property type="entry name" value="ZIP"/>
</dbReference>
<dbReference type="PANTHER" id="PTHR11040">
    <property type="entry name" value="ZINC/IRON TRANSPORTER"/>
    <property type="match status" value="1"/>
</dbReference>
<evidence type="ECO:0000256" key="8">
    <source>
        <dbReference type="ARBA" id="ARBA00022906"/>
    </source>
</evidence>
<keyword evidence="10" id="KW-0408">Iron</keyword>
<feature type="transmembrane region" description="Helical" evidence="13">
    <location>
        <begin position="237"/>
        <end position="259"/>
    </location>
</feature>
<comment type="subcellular location">
    <subcellularLocation>
        <location evidence="1 13">Cell membrane</location>
        <topology evidence="1 13">Multi-pass membrane protein</topology>
    </subcellularLocation>
</comment>
<comment type="function">
    <text evidence="13">Mediates zinc uptake. May also transport other divalent cations.</text>
</comment>
<dbReference type="AlphaFoldDB" id="A0A5T2BGX0"/>
<feature type="transmembrane region" description="Helical" evidence="13">
    <location>
        <begin position="7"/>
        <end position="31"/>
    </location>
</feature>
<comment type="catalytic activity">
    <reaction evidence="13">
        <text>Zn(2+)(in) = Zn(2+)(out)</text>
        <dbReference type="Rhea" id="RHEA:29351"/>
        <dbReference type="ChEBI" id="CHEBI:29105"/>
    </reaction>
</comment>
<keyword evidence="8 13" id="KW-0864">Zinc transport</keyword>
<dbReference type="HAMAP" id="MF_00548">
    <property type="entry name" value="ZupT"/>
    <property type="match status" value="1"/>
</dbReference>
<evidence type="ECO:0000256" key="2">
    <source>
        <dbReference type="ARBA" id="ARBA00009703"/>
    </source>
</evidence>
<dbReference type="GO" id="GO:0005886">
    <property type="term" value="C:plasma membrane"/>
    <property type="evidence" value="ECO:0007669"/>
    <property type="project" value="UniProtKB-SubCell"/>
</dbReference>
<dbReference type="InterPro" id="IPR023498">
    <property type="entry name" value="Zn_transptr_ZupT"/>
</dbReference>
<evidence type="ECO:0000313" key="14">
    <source>
        <dbReference type="EMBL" id="EAL9780046.1"/>
    </source>
</evidence>
<evidence type="ECO:0000256" key="12">
    <source>
        <dbReference type="ARBA" id="ARBA00023136"/>
    </source>
</evidence>
<keyword evidence="12 13" id="KW-0472">Membrane</keyword>
<feature type="binding site" description="M2 metal binding site" evidence="13">
    <location>
        <position position="187"/>
    </location>
    <ligand>
        <name>Fe(2+)</name>
        <dbReference type="ChEBI" id="CHEBI:29033"/>
    </ligand>
</feature>
<feature type="binding site" description="M1 metal binding site" evidence="13">
    <location>
        <position position="190"/>
    </location>
    <ligand>
        <name>Zn(2+)</name>
        <dbReference type="ChEBI" id="CHEBI:29105"/>
    </ligand>
</feature>
<proteinExistence type="inferred from homology"/>
<feature type="binding site" description="M2 metal binding site" evidence="13">
    <location>
        <position position="219"/>
    </location>
    <ligand>
        <name>Fe(2+)</name>
        <dbReference type="ChEBI" id="CHEBI:29033"/>
    </ligand>
</feature>
<reference evidence="14" key="1">
    <citation type="submission" date="2018-08" db="EMBL/GenBank/DDBJ databases">
        <authorList>
            <consortium name="PulseNet: The National Subtyping Network for Foodborne Disease Surveillance"/>
            <person name="Tarr C.L."/>
            <person name="Trees E."/>
            <person name="Katz L.S."/>
            <person name="Carleton-Romer H.A."/>
            <person name="Stroika S."/>
            <person name="Kucerova Z."/>
            <person name="Roache K.F."/>
            <person name="Sabol A.L."/>
            <person name="Besser J."/>
            <person name="Gerner-Smidt P."/>
        </authorList>
    </citation>
    <scope>NUCLEOTIDE SEQUENCE</scope>
    <source>
        <strain evidence="14">PNUSAC005796</strain>
    </source>
</reference>
<comment type="caution">
    <text evidence="14">The sequence shown here is derived from an EMBL/GenBank/DDBJ whole genome shotgun (WGS) entry which is preliminary data.</text>
</comment>
<keyword evidence="5 13" id="KW-0812">Transmembrane</keyword>
<protein>
    <recommendedName>
        <fullName evidence="13">Zinc transporter ZupT</fullName>
    </recommendedName>
</protein>
<keyword evidence="3 13" id="KW-0813">Transport</keyword>
<dbReference type="Pfam" id="PF02535">
    <property type="entry name" value="Zip"/>
    <property type="match status" value="2"/>
</dbReference>
<name>A0A5T2BGX0_CAMJU</name>
<feature type="transmembrane region" description="Helical" evidence="13">
    <location>
        <begin position="208"/>
        <end position="231"/>
    </location>
</feature>
<feature type="binding site" description="M1 metal binding site" evidence="13">
    <location>
        <position position="161"/>
    </location>
    <ligand>
        <name>Zn(2+)</name>
        <dbReference type="ChEBI" id="CHEBI:29105"/>
    </ligand>
</feature>
<dbReference type="RefSeq" id="WP_052799533.1">
    <property type="nucleotide sequence ID" value="NZ_CURF01000013.1"/>
</dbReference>
<keyword evidence="9 13" id="KW-1133">Transmembrane helix</keyword>
<evidence type="ECO:0000256" key="9">
    <source>
        <dbReference type="ARBA" id="ARBA00022989"/>
    </source>
</evidence>
<dbReference type="NCBIfam" id="NF003243">
    <property type="entry name" value="PRK04201.1"/>
    <property type="match status" value="1"/>
</dbReference>
<sequence length="291" mass="31569">MQFTFEQIFIAMLLTLFAGFSTAIGSIIAFFSRKDDLRVLSLGLGFSAGVMIYISFMEILPTALKDFKNHYDSHWAELLGLACFFGGILISLLIDKLIPEDVNPHEPKEDLSELKICPLPQKGQNPPKFHPGEKLHQINTKALKRTGIFTALAIAIHNFPEGFATFISSLDNLTLGIAIAIAVAIHNIPEGLAVSLPIYHATGDKKKAFIYSALSGFAEPLGAFVGALILLPFIGDLTLAISFAVIAGIMVFISLDELLPAAKTYDKAHDSLYGLIAGMAIMALSLNLLEY</sequence>